<dbReference type="EMBL" id="JACBAG010001870">
    <property type="protein sequence ID" value="KAF7179021.1"/>
    <property type="molecule type" value="Genomic_DNA"/>
</dbReference>
<dbReference type="Proteomes" id="UP000641853">
    <property type="component" value="Unassembled WGS sequence"/>
</dbReference>
<sequence length="314" mass="35343">MAILLTGGTGKTSIRVARFLQNDNIPFLLASRRGQSAAPPDMPAVKFDWLDKDTWRIPFDYKFVNDQVISAIYLMEPQAPEPWKPLNEFVDYALEKHGVRRFVLVAGSSAECGKPGMGMVWQHFLDRKVDYCVLRPSWFMGEQPKTLIGNSRGRDSADVAHWLENLTEEGPHQLIRDQSKIYTACGQGKIPFVSATDIAAVAYRALTDPDPHNCDHRVLGPELLMYDDIAEKLSHVLGRTIEHVKLSGEERYQGLVNTGVSDYYAGFLTKLEVAASTGFETRENNEVEKVTGRPPRSFDLFAQENRSVWIPEGK</sequence>
<dbReference type="SUPFAM" id="SSF51735">
    <property type="entry name" value="NAD(P)-binding Rossmann-fold domains"/>
    <property type="match status" value="1"/>
</dbReference>
<name>A0A8H6V032_9EURO</name>
<evidence type="ECO:0008006" key="9">
    <source>
        <dbReference type="Google" id="ProtNLM"/>
    </source>
</evidence>
<dbReference type="GO" id="GO:0035835">
    <property type="term" value="P:indole alkaloid biosynthetic process"/>
    <property type="evidence" value="ECO:0007669"/>
    <property type="project" value="UniProtKB-UniPathway"/>
</dbReference>
<dbReference type="NCBIfam" id="TIGR03649">
    <property type="entry name" value="ergot_EASG"/>
    <property type="match status" value="1"/>
</dbReference>
<evidence type="ECO:0000313" key="6">
    <source>
        <dbReference type="EMBL" id="KAF7179021.1"/>
    </source>
</evidence>
<evidence type="ECO:0000256" key="2">
    <source>
        <dbReference type="ARBA" id="ARBA00005372"/>
    </source>
</evidence>
<dbReference type="AlphaFoldDB" id="A0A8H6V032"/>
<dbReference type="OrthoDB" id="9997102at2759"/>
<comment type="similarity">
    <text evidence="2">Belongs to the fgaFS/easG family.</text>
</comment>
<evidence type="ECO:0000256" key="1">
    <source>
        <dbReference type="ARBA" id="ARBA00005107"/>
    </source>
</evidence>
<dbReference type="InterPro" id="IPR019901">
    <property type="entry name" value="Ergot_alkaloid_biosynthesis"/>
</dbReference>
<dbReference type="PANTHER" id="PTHR43162">
    <property type="match status" value="1"/>
</dbReference>
<dbReference type="InterPro" id="IPR051604">
    <property type="entry name" value="Ergot_Alk_Oxidoreductase"/>
</dbReference>
<evidence type="ECO:0000313" key="7">
    <source>
        <dbReference type="Proteomes" id="UP000641853"/>
    </source>
</evidence>
<evidence type="ECO:0000256" key="4">
    <source>
        <dbReference type="ARBA" id="ARBA00023002"/>
    </source>
</evidence>
<reference evidence="5" key="1">
    <citation type="submission" date="2020-06" db="EMBL/GenBank/DDBJ databases">
        <title>Draft genome sequences of strains closely related to Aspergillus parafelis and Aspergillus hiratsukae.</title>
        <authorList>
            <person name="Dos Santos R.A.C."/>
            <person name="Rivero-Menendez O."/>
            <person name="Steenwyk J.L."/>
            <person name="Mead M.E."/>
            <person name="Goldman G.H."/>
            <person name="Alastruey-Izquierdo A."/>
            <person name="Rokas A."/>
        </authorList>
    </citation>
    <scope>NUCLEOTIDE SEQUENCE</scope>
    <source>
        <strain evidence="5">CNM-CM5623</strain>
        <strain evidence="6">CNM-CM7691</strain>
    </source>
</reference>
<gene>
    <name evidence="5" type="ORF">CNMCM5623_001887</name>
    <name evidence="6" type="ORF">CNMCM7691_007896</name>
</gene>
<protein>
    <recommendedName>
        <fullName evidence="9">NAD(P)-binding domain-containing protein</fullName>
    </recommendedName>
</protein>
<comment type="pathway">
    <text evidence="1">Alkaloid biosynthesis; ergot alkaloid biosynthesis.</text>
</comment>
<dbReference type="EMBL" id="JACBAE010001250">
    <property type="protein sequence ID" value="KAF7169055.1"/>
    <property type="molecule type" value="Genomic_DNA"/>
</dbReference>
<dbReference type="InterPro" id="IPR036291">
    <property type="entry name" value="NAD(P)-bd_dom_sf"/>
</dbReference>
<keyword evidence="7" id="KW-1185">Reference proteome</keyword>
<dbReference type="Gene3D" id="3.40.50.720">
    <property type="entry name" value="NAD(P)-binding Rossmann-like Domain"/>
    <property type="match status" value="1"/>
</dbReference>
<keyword evidence="3" id="KW-0017">Alkaloid metabolism</keyword>
<evidence type="ECO:0000313" key="5">
    <source>
        <dbReference type="EMBL" id="KAF7169055.1"/>
    </source>
</evidence>
<proteinExistence type="inferred from homology"/>
<dbReference type="Proteomes" id="UP000654922">
    <property type="component" value="Unassembled WGS sequence"/>
</dbReference>
<comment type="caution">
    <text evidence="5">The sequence shown here is derived from an EMBL/GenBank/DDBJ whole genome shotgun (WGS) entry which is preliminary data.</text>
</comment>
<organism evidence="5 8">
    <name type="scientific">Aspergillus felis</name>
    <dbReference type="NCBI Taxonomy" id="1287682"/>
    <lineage>
        <taxon>Eukaryota</taxon>
        <taxon>Fungi</taxon>
        <taxon>Dikarya</taxon>
        <taxon>Ascomycota</taxon>
        <taxon>Pezizomycotina</taxon>
        <taxon>Eurotiomycetes</taxon>
        <taxon>Eurotiomycetidae</taxon>
        <taxon>Eurotiales</taxon>
        <taxon>Aspergillaceae</taxon>
        <taxon>Aspergillus</taxon>
        <taxon>Aspergillus subgen. Fumigati</taxon>
    </lineage>
</organism>
<keyword evidence="4" id="KW-0560">Oxidoreductase</keyword>
<evidence type="ECO:0000313" key="8">
    <source>
        <dbReference type="Proteomes" id="UP000654922"/>
    </source>
</evidence>
<evidence type="ECO:0000256" key="3">
    <source>
        <dbReference type="ARBA" id="ARBA00022589"/>
    </source>
</evidence>
<dbReference type="PANTHER" id="PTHR43162:SF1">
    <property type="entry name" value="PRESTALK A DIFFERENTIATION PROTEIN A"/>
    <property type="match status" value="1"/>
</dbReference>
<accession>A0A8H6V032</accession>
<dbReference type="GO" id="GO:0016491">
    <property type="term" value="F:oxidoreductase activity"/>
    <property type="evidence" value="ECO:0007669"/>
    <property type="project" value="UniProtKB-KW"/>
</dbReference>
<dbReference type="UniPathway" id="UPA00327"/>